<keyword evidence="1" id="KW-0067">ATP-binding</keyword>
<dbReference type="PROSITE" id="PS00107">
    <property type="entry name" value="PROTEIN_KINASE_ATP"/>
    <property type="match status" value="1"/>
</dbReference>
<dbReference type="GO" id="GO:0007165">
    <property type="term" value="P:signal transduction"/>
    <property type="evidence" value="ECO:0007669"/>
    <property type="project" value="TreeGrafter"/>
</dbReference>
<dbReference type="InterPro" id="IPR000719">
    <property type="entry name" value="Prot_kinase_dom"/>
</dbReference>
<comment type="caution">
    <text evidence="4">The sequence shown here is derived from an EMBL/GenBank/DDBJ whole genome shotgun (WGS) entry which is preliminary data.</text>
</comment>
<evidence type="ECO:0000256" key="1">
    <source>
        <dbReference type="PROSITE-ProRule" id="PRU10141"/>
    </source>
</evidence>
<feature type="region of interest" description="Disordered" evidence="2">
    <location>
        <begin position="1"/>
        <end position="50"/>
    </location>
</feature>
<dbReference type="InterPro" id="IPR011009">
    <property type="entry name" value="Kinase-like_dom_sf"/>
</dbReference>
<dbReference type="PANTHER" id="PTHR48011:SF4">
    <property type="entry name" value="MITOGEN-ACTIVATED PROTEIN KINASE KINASE KINASE 19"/>
    <property type="match status" value="1"/>
</dbReference>
<organism evidence="4 5">
    <name type="scientific">Taphrina deformans (strain PYCC 5710 / ATCC 11124 / CBS 356.35 / IMI 108563 / JCM 9778 / NBRC 8474)</name>
    <name type="common">Peach leaf curl fungus</name>
    <name type="synonym">Lalaria deformans</name>
    <dbReference type="NCBI Taxonomy" id="1097556"/>
    <lineage>
        <taxon>Eukaryota</taxon>
        <taxon>Fungi</taxon>
        <taxon>Dikarya</taxon>
        <taxon>Ascomycota</taxon>
        <taxon>Taphrinomycotina</taxon>
        <taxon>Taphrinomycetes</taxon>
        <taxon>Taphrinales</taxon>
        <taxon>Taphrinaceae</taxon>
        <taxon>Taphrina</taxon>
    </lineage>
</organism>
<dbReference type="InterPro" id="IPR017441">
    <property type="entry name" value="Protein_kinase_ATP_BS"/>
</dbReference>
<feature type="domain" description="Protein kinase" evidence="3">
    <location>
        <begin position="97"/>
        <end position="372"/>
    </location>
</feature>
<dbReference type="Proteomes" id="UP000013776">
    <property type="component" value="Unassembled WGS sequence"/>
</dbReference>
<dbReference type="Gene3D" id="1.10.510.10">
    <property type="entry name" value="Transferase(Phosphotransferase) domain 1"/>
    <property type="match status" value="1"/>
</dbReference>
<evidence type="ECO:0000313" key="4">
    <source>
        <dbReference type="EMBL" id="CCG83740.1"/>
    </source>
</evidence>
<protein>
    <recommendedName>
        <fullName evidence="3">Protein kinase domain-containing protein</fullName>
    </recommendedName>
</protein>
<keyword evidence="5" id="KW-1185">Reference proteome</keyword>
<dbReference type="Pfam" id="PF00069">
    <property type="entry name" value="Pkinase"/>
    <property type="match status" value="1"/>
</dbReference>
<reference evidence="4 5" key="1">
    <citation type="journal article" date="2013" name="MBio">
        <title>Genome sequencing of the plant pathogen Taphrina deformans, the causal agent of peach leaf curl.</title>
        <authorList>
            <person name="Cisse O.H."/>
            <person name="Almeida J.M.G.C.F."/>
            <person name="Fonseca A."/>
            <person name="Kumar A.A."/>
            <person name="Salojaervi J."/>
            <person name="Overmyer K."/>
            <person name="Hauser P.M."/>
            <person name="Pagni M."/>
        </authorList>
    </citation>
    <scope>NUCLEOTIDE SEQUENCE [LARGE SCALE GENOMIC DNA]</scope>
    <source>
        <strain evidence="5">PYCC 5710 / ATCC 11124 / CBS 356.35 / IMI 108563 / JCM 9778 / NBRC 8474</strain>
    </source>
</reference>
<dbReference type="PANTHER" id="PTHR48011">
    <property type="entry name" value="CCR4-NOT TRANSCRIPTIONAL COMPLEX SUBUNIT CAF120-RELATED"/>
    <property type="match status" value="1"/>
</dbReference>
<feature type="compositionally biased region" description="Low complexity" evidence="2">
    <location>
        <begin position="31"/>
        <end position="50"/>
    </location>
</feature>
<name>R4XD44_TAPDE</name>
<dbReference type="eggNOG" id="KOG4645">
    <property type="taxonomic scope" value="Eukaryota"/>
</dbReference>
<dbReference type="InterPro" id="IPR052751">
    <property type="entry name" value="Plant_MAPKKK"/>
</dbReference>
<dbReference type="VEuPathDB" id="FungiDB:TAPDE_004057"/>
<dbReference type="OrthoDB" id="626167at2759"/>
<dbReference type="GO" id="GO:0005524">
    <property type="term" value="F:ATP binding"/>
    <property type="evidence" value="ECO:0007669"/>
    <property type="project" value="UniProtKB-UniRule"/>
</dbReference>
<keyword evidence="1" id="KW-0547">Nucleotide-binding</keyword>
<dbReference type="SUPFAM" id="SSF56112">
    <property type="entry name" value="Protein kinase-like (PK-like)"/>
    <property type="match status" value="1"/>
</dbReference>
<gene>
    <name evidence="4" type="ORF">TAPDE_004057</name>
</gene>
<accession>R4XD44</accession>
<evidence type="ECO:0000256" key="2">
    <source>
        <dbReference type="SAM" id="MobiDB-lite"/>
    </source>
</evidence>
<evidence type="ECO:0000313" key="5">
    <source>
        <dbReference type="Proteomes" id="UP000013776"/>
    </source>
</evidence>
<dbReference type="SMART" id="SM00220">
    <property type="entry name" value="S_TKc"/>
    <property type="match status" value="1"/>
</dbReference>
<feature type="binding site" evidence="1">
    <location>
        <position position="124"/>
    </location>
    <ligand>
        <name>ATP</name>
        <dbReference type="ChEBI" id="CHEBI:30616"/>
    </ligand>
</feature>
<evidence type="ECO:0000259" key="3">
    <source>
        <dbReference type="PROSITE" id="PS50011"/>
    </source>
</evidence>
<dbReference type="PROSITE" id="PS50011">
    <property type="entry name" value="PROTEIN_KINASE_DOM"/>
    <property type="match status" value="1"/>
</dbReference>
<dbReference type="GO" id="GO:0004672">
    <property type="term" value="F:protein kinase activity"/>
    <property type="evidence" value="ECO:0007669"/>
    <property type="project" value="InterPro"/>
</dbReference>
<sequence length="374" mass="40975">MSGNIHNLTPLKTRRTIPYDSDDGPRTPDLSSSDSTAPSSAFSRSSRQPSWNFEVEDSMEAPMSVKVLKQSQALLDVHEVLNQLQLSESPRTSSRTDKFTELVGRGTHADVYRASLAGFEVAAKIPNSKASVPFIQRERAVLDFICQATEDLDHIIEHFHGPDSSNQTTLFMELGHYDILGYLEAEQSRDKMPSSGPVVGSRAWHEIATSIVHGVAALHAIGMVHTDIKPQNILWTGEGVPKLIDFEGAFTPDGSMTRLKQRGYDVVGTTIYNAPELLRMGNTTPSFATDLYALGVTLLVLATGREPYAQARNGMEQVIQCQAGDPIRYASPRSRISPEVEKIVRGCCAKSPSDRWSITELLSALGDVQSVMTS</sequence>
<dbReference type="AlphaFoldDB" id="R4XD44"/>
<dbReference type="EMBL" id="CAHR02000173">
    <property type="protein sequence ID" value="CCG83740.1"/>
    <property type="molecule type" value="Genomic_DNA"/>
</dbReference>
<proteinExistence type="predicted"/>
<dbReference type="STRING" id="1097556.R4XD44"/>